<dbReference type="InterPro" id="IPR018203">
    <property type="entry name" value="GDP_dissociation_inhibitor"/>
</dbReference>
<dbReference type="GO" id="GO:0005634">
    <property type="term" value="C:nucleus"/>
    <property type="evidence" value="ECO:0007669"/>
    <property type="project" value="TreeGrafter"/>
</dbReference>
<keyword evidence="2" id="KW-0808">Transferase</keyword>
<dbReference type="OrthoDB" id="1923006at2759"/>
<dbReference type="Gene3D" id="3.50.50.60">
    <property type="entry name" value="FAD/NAD(P)-binding domain"/>
    <property type="match status" value="1"/>
</dbReference>
<dbReference type="GO" id="GO:0016740">
    <property type="term" value="F:transferase activity"/>
    <property type="evidence" value="ECO:0007669"/>
    <property type="project" value="UniProtKB-KW"/>
</dbReference>
<evidence type="ECO:0000313" key="2">
    <source>
        <dbReference type="EMBL" id="CDW26802.1"/>
    </source>
</evidence>
<dbReference type="AlphaFoldDB" id="A0A0K2TME9"/>
<dbReference type="EMBL" id="HACA01009441">
    <property type="protein sequence ID" value="CDW26802.1"/>
    <property type="molecule type" value="Transcribed_RNA"/>
</dbReference>
<dbReference type="PANTHER" id="PTHR11787">
    <property type="entry name" value="RAB GDP-DISSOCIATION INHIBITOR"/>
    <property type="match status" value="1"/>
</dbReference>
<dbReference type="PRINTS" id="PR00891">
    <property type="entry name" value="RABGDIREP"/>
</dbReference>
<sequence>MKQTVNYNGYFLKRQQLLVTMSNELPEHFDAVVLGTGFEESILAGAIARAGHSILHLDPNDYYGGEWASFNFEGIQGWIESQNSPKESDIVMDCNRILLNDDEDFIPLKKVFSRFSNVNQTWYPQEVKEKEHEAEKDCNKREPSFENTLKECSDDIKNNISSINKVWNQERVVSESRKFNLDLIPKLLYTSGPLVELLISSNVSRYLEFKAFNRVLTTTPDGKGLDHVPSSRADVFSTQKISVVEKRILMKFLTFALNYESHYEVYSEYVNKTFESFLKKERLTPNLIHFLMNSIALVEKDSDTLEGLRSTKKFLSSLGRFGSN</sequence>
<dbReference type="GO" id="GO:0007264">
    <property type="term" value="P:small GTPase-mediated signal transduction"/>
    <property type="evidence" value="ECO:0007669"/>
    <property type="project" value="InterPro"/>
</dbReference>
<dbReference type="GO" id="GO:0005092">
    <property type="term" value="F:GDP-dissociation inhibitor activity"/>
    <property type="evidence" value="ECO:0007669"/>
    <property type="project" value="InterPro"/>
</dbReference>
<dbReference type="InterPro" id="IPR036188">
    <property type="entry name" value="FAD/NAD-bd_sf"/>
</dbReference>
<dbReference type="FunFam" id="1.10.405.10:FF:000003">
    <property type="entry name" value="Rab proteins geranylgeranyltransferase component A"/>
    <property type="match status" value="1"/>
</dbReference>
<comment type="similarity">
    <text evidence="1">Belongs to the Rab GDI family.</text>
</comment>
<dbReference type="Pfam" id="PF00996">
    <property type="entry name" value="GDI"/>
    <property type="match status" value="2"/>
</dbReference>
<dbReference type="SUPFAM" id="SSF51905">
    <property type="entry name" value="FAD/NAD(P)-binding domain"/>
    <property type="match status" value="1"/>
</dbReference>
<proteinExistence type="inferred from homology"/>
<protein>
    <submittedName>
        <fullName evidence="2">Rab proteins geranylgeranyltransferase component A 1like [Acyrthosiphon pisum]</fullName>
    </submittedName>
</protein>
<accession>A0A0K2TME9</accession>
<evidence type="ECO:0000256" key="1">
    <source>
        <dbReference type="ARBA" id="ARBA00005593"/>
    </source>
</evidence>
<dbReference type="GO" id="GO:0005968">
    <property type="term" value="C:Rab-protein geranylgeranyltransferase complex"/>
    <property type="evidence" value="ECO:0007669"/>
    <property type="project" value="TreeGrafter"/>
</dbReference>
<organism evidence="2">
    <name type="scientific">Lepeophtheirus salmonis</name>
    <name type="common">Salmon louse</name>
    <name type="synonym">Caligus salmonis</name>
    <dbReference type="NCBI Taxonomy" id="72036"/>
    <lineage>
        <taxon>Eukaryota</taxon>
        <taxon>Metazoa</taxon>
        <taxon>Ecdysozoa</taxon>
        <taxon>Arthropoda</taxon>
        <taxon>Crustacea</taxon>
        <taxon>Multicrustacea</taxon>
        <taxon>Hexanauplia</taxon>
        <taxon>Copepoda</taxon>
        <taxon>Siphonostomatoida</taxon>
        <taxon>Caligidae</taxon>
        <taxon>Lepeophtheirus</taxon>
    </lineage>
</organism>
<dbReference type="GO" id="GO:0005829">
    <property type="term" value="C:cytosol"/>
    <property type="evidence" value="ECO:0007669"/>
    <property type="project" value="TreeGrafter"/>
</dbReference>
<name>A0A0K2TME9_LEPSM</name>
<reference evidence="2" key="1">
    <citation type="submission" date="2014-05" db="EMBL/GenBank/DDBJ databases">
        <authorList>
            <person name="Chronopoulou M."/>
        </authorList>
    </citation>
    <scope>NUCLEOTIDE SEQUENCE</scope>
    <source>
        <tissue evidence="2">Whole organism</tissue>
    </source>
</reference>
<dbReference type="GO" id="GO:0016192">
    <property type="term" value="P:vesicle-mediated transport"/>
    <property type="evidence" value="ECO:0007669"/>
    <property type="project" value="TreeGrafter"/>
</dbReference>
<dbReference type="PANTHER" id="PTHR11787:SF4">
    <property type="entry name" value="CHM, RAB ESCORT PROTEIN 1"/>
    <property type="match status" value="1"/>
</dbReference>
<dbReference type="Gene3D" id="1.10.405.10">
    <property type="entry name" value="Guanine Nucleotide Dissociation Inhibitor, domain 1"/>
    <property type="match status" value="1"/>
</dbReference>
<feature type="non-terminal residue" evidence="2">
    <location>
        <position position="324"/>
    </location>
</feature>